<dbReference type="SMART" id="SM00028">
    <property type="entry name" value="TPR"/>
    <property type="match status" value="2"/>
</dbReference>
<dbReference type="InterPro" id="IPR046341">
    <property type="entry name" value="SET_dom_sf"/>
</dbReference>
<comment type="caution">
    <text evidence="3">The sequence shown here is derived from an EMBL/GenBank/DDBJ whole genome shotgun (WGS) entry which is preliminary data.</text>
</comment>
<reference evidence="3 4" key="1">
    <citation type="journal article" date="2024" name="Commun. Biol.">
        <title>Comparative genomic analysis of thermophilic fungi reveals convergent evolutionary adaptations and gene losses.</title>
        <authorList>
            <person name="Steindorff A.S."/>
            <person name="Aguilar-Pontes M.V."/>
            <person name="Robinson A.J."/>
            <person name="Andreopoulos B."/>
            <person name="LaButti K."/>
            <person name="Kuo A."/>
            <person name="Mondo S."/>
            <person name="Riley R."/>
            <person name="Otillar R."/>
            <person name="Haridas S."/>
            <person name="Lipzen A."/>
            <person name="Grimwood J."/>
            <person name="Schmutz J."/>
            <person name="Clum A."/>
            <person name="Reid I.D."/>
            <person name="Moisan M.C."/>
            <person name="Butler G."/>
            <person name="Nguyen T.T.M."/>
            <person name="Dewar K."/>
            <person name="Conant G."/>
            <person name="Drula E."/>
            <person name="Henrissat B."/>
            <person name="Hansel C."/>
            <person name="Singer S."/>
            <person name="Hutchinson M.I."/>
            <person name="de Vries R.P."/>
            <person name="Natvig D.O."/>
            <person name="Powell A.J."/>
            <person name="Tsang A."/>
            <person name="Grigoriev I.V."/>
        </authorList>
    </citation>
    <scope>NUCLEOTIDE SEQUENCE [LARGE SCALE GENOMIC DNA]</scope>
    <source>
        <strain evidence="3 4">CBS 494.80</strain>
    </source>
</reference>
<dbReference type="Proteomes" id="UP001595075">
    <property type="component" value="Unassembled WGS sequence"/>
</dbReference>
<keyword evidence="4" id="KW-1185">Reference proteome</keyword>
<evidence type="ECO:0000313" key="4">
    <source>
        <dbReference type="Proteomes" id="UP001595075"/>
    </source>
</evidence>
<protein>
    <recommendedName>
        <fullName evidence="2">SET domain-containing protein</fullName>
    </recommendedName>
</protein>
<dbReference type="InterPro" id="IPR019734">
    <property type="entry name" value="TPR_rpt"/>
</dbReference>
<dbReference type="InterPro" id="IPR053209">
    <property type="entry name" value="Gramillin-biosynth_MTr"/>
</dbReference>
<name>A0ABR4C266_9HELO</name>
<organism evidence="3 4">
    <name type="scientific">Oculimacula yallundae</name>
    <dbReference type="NCBI Taxonomy" id="86028"/>
    <lineage>
        <taxon>Eukaryota</taxon>
        <taxon>Fungi</taxon>
        <taxon>Dikarya</taxon>
        <taxon>Ascomycota</taxon>
        <taxon>Pezizomycotina</taxon>
        <taxon>Leotiomycetes</taxon>
        <taxon>Helotiales</taxon>
        <taxon>Ploettnerulaceae</taxon>
        <taxon>Oculimacula</taxon>
    </lineage>
</organism>
<gene>
    <name evidence="3" type="ORF">VTL71DRAFT_4525</name>
</gene>
<dbReference type="Gene3D" id="2.170.270.10">
    <property type="entry name" value="SET domain"/>
    <property type="match status" value="1"/>
</dbReference>
<evidence type="ECO:0000313" key="3">
    <source>
        <dbReference type="EMBL" id="KAL2064031.1"/>
    </source>
</evidence>
<evidence type="ECO:0000259" key="2">
    <source>
        <dbReference type="PROSITE" id="PS50280"/>
    </source>
</evidence>
<dbReference type="Pfam" id="PF00856">
    <property type="entry name" value="SET"/>
    <property type="match status" value="1"/>
</dbReference>
<dbReference type="PROSITE" id="PS50005">
    <property type="entry name" value="TPR"/>
    <property type="match status" value="1"/>
</dbReference>
<feature type="domain" description="SET" evidence="2">
    <location>
        <begin position="350"/>
        <end position="544"/>
    </location>
</feature>
<dbReference type="SUPFAM" id="SSF82199">
    <property type="entry name" value="SET domain"/>
    <property type="match status" value="1"/>
</dbReference>
<dbReference type="CDD" id="cd20071">
    <property type="entry name" value="SET_SMYD"/>
    <property type="match status" value="1"/>
</dbReference>
<evidence type="ECO:0000256" key="1">
    <source>
        <dbReference type="PROSITE-ProRule" id="PRU00339"/>
    </source>
</evidence>
<feature type="repeat" description="TPR" evidence="1">
    <location>
        <begin position="272"/>
        <end position="305"/>
    </location>
</feature>
<dbReference type="EMBL" id="JAZHXI010000014">
    <property type="protein sequence ID" value="KAL2064031.1"/>
    <property type="molecule type" value="Genomic_DNA"/>
</dbReference>
<proteinExistence type="predicted"/>
<dbReference type="Gene3D" id="1.25.40.10">
    <property type="entry name" value="Tetratricopeptide repeat domain"/>
    <property type="match status" value="1"/>
</dbReference>
<dbReference type="SUPFAM" id="SSF48452">
    <property type="entry name" value="TPR-like"/>
    <property type="match status" value="1"/>
</dbReference>
<dbReference type="InterPro" id="IPR001214">
    <property type="entry name" value="SET_dom"/>
</dbReference>
<dbReference type="PANTHER" id="PTHR47643">
    <property type="entry name" value="TPR DOMAIN PROTEIN (AFU_ORTHOLOGUE AFUA_5G12710)"/>
    <property type="match status" value="1"/>
</dbReference>
<dbReference type="PROSITE" id="PS50280">
    <property type="entry name" value="SET"/>
    <property type="match status" value="1"/>
</dbReference>
<dbReference type="InterPro" id="IPR011990">
    <property type="entry name" value="TPR-like_helical_dom_sf"/>
</dbReference>
<dbReference type="SMART" id="SM00317">
    <property type="entry name" value="SET"/>
    <property type="match status" value="1"/>
</dbReference>
<accession>A0ABR4C266</accession>
<sequence>MTLVKAMERNSYELSPDQHRQICEASSYSQGDVATQKHSGEELLVIHNKNIDVMKESKPSVREFVLPVAYAPSFLSLDRLQKISFKDLKLETHHRGGFITGRTIAFPYQRSEVITIIEGDSGVVIKLVLGLEDNLYSGNAYHLPINSTVAIKEPYCKYNGDGDFVIRVDHPSDIAVLRGDDETVCMIMQSAAGVIEMSPAQWRSAGDEAYLEKKYTSAVECYAQAIDNTPKDDEFFVKETYRKRAFANLTAKSFLSAKEDALASLSSTATDVRAFQCAGTATYSLGLYSESKAYFEEALKVAPHDAKIQKELLRVKTRLREQIEGIYDFASMVQAVFDGNSHLDHTTYSNAIEVRSAAGHGRGLFSTKFIKAGSLVLCEKAFCLPEMYTEDKPKNMILYNFNSTSRTQRPAQAALFLQLRQKVYENFRGGQNEAFWDLDAGGYVRSGKEGSIVDGVPVVDTFLIEAIRLKNCFSCPRLSLSLLQEHLSSSSLNPTLLSTGLWIKSSYINHSCLPNLTRAFIGDMMIIHANSDIPPNTELTHQYLAPETSYLTRRKKFPLHWDFTCDCLLCSTEATSPDEKHQQRRDLVDQIKLHALSPQNQMYASQRISKGAIKAIERLVRKLEDLHEPAVYANIPRLLLVHPTIWLTDAHRAAGNHAKVIKYALEILRNFGFVDPVREGRLCLDGEAGVFGITNCETFSALRIAAEAYRALGSVDLAAQCEDAARRMFVVLTGSGVGVDTLFGRG</sequence>
<dbReference type="PANTHER" id="PTHR47643:SF2">
    <property type="entry name" value="TPR DOMAIN PROTEIN (AFU_ORTHOLOGUE AFUA_5G12710)"/>
    <property type="match status" value="1"/>
</dbReference>
<keyword evidence="1" id="KW-0802">TPR repeat</keyword>